<dbReference type="PANTHER" id="PTHR15555:SF0">
    <property type="entry name" value="ZINC FINGER HIT DOMAIN-CONTAINING PROTEIN 2"/>
    <property type="match status" value="1"/>
</dbReference>
<evidence type="ECO:0000256" key="1">
    <source>
        <dbReference type="PROSITE-ProRule" id="PRU00453"/>
    </source>
</evidence>
<dbReference type="RefSeq" id="XP_016608792.1">
    <property type="nucleotide sequence ID" value="XM_016752115.1"/>
</dbReference>
<dbReference type="InParanoid" id="A0A0L0HI30"/>
<dbReference type="InterPro" id="IPR039646">
    <property type="entry name" value="ZNHIT2"/>
</dbReference>
<dbReference type="SUPFAM" id="SSF144232">
    <property type="entry name" value="HIT/MYND zinc finger-like"/>
    <property type="match status" value="1"/>
</dbReference>
<keyword evidence="1" id="KW-0479">Metal-binding</keyword>
<dbReference type="Gene3D" id="3.30.60.190">
    <property type="match status" value="1"/>
</dbReference>
<dbReference type="Proteomes" id="UP000053201">
    <property type="component" value="Unassembled WGS sequence"/>
</dbReference>
<dbReference type="VEuPathDB" id="FungiDB:SPPG_03866"/>
<dbReference type="InterPro" id="IPR007009">
    <property type="entry name" value="Shq1_C"/>
</dbReference>
<feature type="domain" description="HIT-type" evidence="2">
    <location>
        <begin position="26"/>
        <end position="59"/>
    </location>
</feature>
<dbReference type="EMBL" id="KQ257455">
    <property type="protein sequence ID" value="KND00753.1"/>
    <property type="molecule type" value="Genomic_DNA"/>
</dbReference>
<dbReference type="AlphaFoldDB" id="A0A0L0HI30"/>
<accession>A0A0L0HI30</accession>
<evidence type="ECO:0000313" key="3">
    <source>
        <dbReference type="EMBL" id="KND00753.1"/>
    </source>
</evidence>
<keyword evidence="1" id="KW-0863">Zinc-finger</keyword>
<reference evidence="3 4" key="1">
    <citation type="submission" date="2009-08" db="EMBL/GenBank/DDBJ databases">
        <title>The Genome Sequence of Spizellomyces punctatus strain DAOM BR117.</title>
        <authorList>
            <consortium name="The Broad Institute Genome Sequencing Platform"/>
            <person name="Russ C."/>
            <person name="Cuomo C."/>
            <person name="Shea T."/>
            <person name="Young S.K."/>
            <person name="Zeng Q."/>
            <person name="Koehrsen M."/>
            <person name="Haas B."/>
            <person name="Borodovsky M."/>
            <person name="Guigo R."/>
            <person name="Alvarado L."/>
            <person name="Berlin A."/>
            <person name="Bochicchio J."/>
            <person name="Borenstein D."/>
            <person name="Chapman S."/>
            <person name="Chen Z."/>
            <person name="Engels R."/>
            <person name="Freedman E."/>
            <person name="Gellesch M."/>
            <person name="Goldberg J."/>
            <person name="Griggs A."/>
            <person name="Gujja S."/>
            <person name="Heiman D."/>
            <person name="Hepburn T."/>
            <person name="Howarth C."/>
            <person name="Jen D."/>
            <person name="Larson L."/>
            <person name="Lewis B."/>
            <person name="Mehta T."/>
            <person name="Park D."/>
            <person name="Pearson M."/>
            <person name="Roberts A."/>
            <person name="Saif S."/>
            <person name="Shenoy N."/>
            <person name="Sisk P."/>
            <person name="Stolte C."/>
            <person name="Sykes S."/>
            <person name="Thomson T."/>
            <person name="Walk T."/>
            <person name="White J."/>
            <person name="Yandava C."/>
            <person name="Burger G."/>
            <person name="Gray M.W."/>
            <person name="Holland P.W.H."/>
            <person name="King N."/>
            <person name="Lang F.B.F."/>
            <person name="Roger A.J."/>
            <person name="Ruiz-Trillo I."/>
            <person name="Lander E."/>
            <person name="Nusbaum C."/>
        </authorList>
    </citation>
    <scope>NUCLEOTIDE SEQUENCE [LARGE SCALE GENOMIC DNA]</scope>
    <source>
        <strain evidence="3 4">DAOM BR117</strain>
    </source>
</reference>
<dbReference type="Pfam" id="PF04925">
    <property type="entry name" value="SHQ1"/>
    <property type="match status" value="1"/>
</dbReference>
<dbReference type="InterPro" id="IPR007529">
    <property type="entry name" value="Znf_HIT"/>
</dbReference>
<dbReference type="GeneID" id="27687351"/>
<dbReference type="OMA" id="LMPDYKP"/>
<dbReference type="OrthoDB" id="18412at2759"/>
<dbReference type="PANTHER" id="PTHR15555">
    <property type="entry name" value="ZINC FINGER HIT DOMAIN CONTAINING PROTEIN 2 PROTEIN FON -RELATED"/>
    <property type="match status" value="1"/>
</dbReference>
<evidence type="ECO:0000259" key="2">
    <source>
        <dbReference type="PROSITE" id="PS51083"/>
    </source>
</evidence>
<evidence type="ECO:0000313" key="4">
    <source>
        <dbReference type="Proteomes" id="UP000053201"/>
    </source>
</evidence>
<protein>
    <recommendedName>
        <fullName evidence="2">HIT-type domain-containing protein</fullName>
    </recommendedName>
</protein>
<proteinExistence type="predicted"/>
<dbReference type="CDD" id="cd23024">
    <property type="entry name" value="zf-HIT_ZNHIT2-3"/>
    <property type="match status" value="1"/>
</dbReference>
<dbReference type="Pfam" id="PF04438">
    <property type="entry name" value="zf-HIT"/>
    <property type="match status" value="1"/>
</dbReference>
<dbReference type="eggNOG" id="KOG4317">
    <property type="taxonomic scope" value="Eukaryota"/>
</dbReference>
<keyword evidence="1" id="KW-0862">Zinc</keyword>
<dbReference type="GO" id="GO:0008270">
    <property type="term" value="F:zinc ion binding"/>
    <property type="evidence" value="ECO:0007669"/>
    <property type="project" value="UniProtKB-UniRule"/>
</dbReference>
<organism evidence="3 4">
    <name type="scientific">Spizellomyces punctatus (strain DAOM BR117)</name>
    <dbReference type="NCBI Taxonomy" id="645134"/>
    <lineage>
        <taxon>Eukaryota</taxon>
        <taxon>Fungi</taxon>
        <taxon>Fungi incertae sedis</taxon>
        <taxon>Chytridiomycota</taxon>
        <taxon>Chytridiomycota incertae sedis</taxon>
        <taxon>Chytridiomycetes</taxon>
        <taxon>Spizellomycetales</taxon>
        <taxon>Spizellomycetaceae</taxon>
        <taxon>Spizellomyces</taxon>
    </lineage>
</organism>
<gene>
    <name evidence="3" type="ORF">SPPG_03866</name>
</gene>
<sequence length="405" mass="45965">MNSEDDTIRFKPVLNDLLNQGNERICGICHKQFATYTCPRCNLKYCSLACYKSENHAACTEAFYKDSFVAELQGQKVPEEDRNKMLQMLKRFEKESEELEEPADEIPDLMDRLAGIDLEQSTPDQILSVLTPAEREQFEASLREGSAALRGYVEIWRPWWITSEAARQSLIREIGPPDEVGTQRDVSVPEILSNIKTIDKVSSANPQERLIFNMVDMLAAYAFMCRFLNGEITEDPIESAQIMWNVSRILSSNQQFAFESVSEALTSCKMRLLQSKAYDSTLDTAILAFKDVSLILASHHYVLAALSDIHRIFSSACTGGRGDGATPLIPRTTRQRAFTSEKKVYYYLCLVGNRDEMRDALPILKAAVDMEVKRAENDMEEMLRITAVVEKDRSRKPRGPLVEEM</sequence>
<name>A0A0L0HI30_SPIPD</name>
<keyword evidence="4" id="KW-1185">Reference proteome</keyword>
<dbReference type="STRING" id="645134.A0A0L0HI30"/>
<dbReference type="PROSITE" id="PS51083">
    <property type="entry name" value="ZF_HIT"/>
    <property type="match status" value="1"/>
</dbReference>